<evidence type="ECO:0000313" key="8">
    <source>
        <dbReference type="Proteomes" id="UP001591681"/>
    </source>
</evidence>
<evidence type="ECO:0000313" key="7">
    <source>
        <dbReference type="EMBL" id="KAL2090994.1"/>
    </source>
</evidence>
<accession>A0ABD1JVV7</accession>
<name>A0ABD1JVV7_9TELE</name>
<dbReference type="GO" id="GO:0016020">
    <property type="term" value="C:membrane"/>
    <property type="evidence" value="ECO:0007669"/>
    <property type="project" value="UniProtKB-SubCell"/>
</dbReference>
<feature type="transmembrane region" description="Helical" evidence="5">
    <location>
        <begin position="136"/>
        <end position="157"/>
    </location>
</feature>
<dbReference type="PANTHER" id="PTHR24244:SF0">
    <property type="entry name" value="G-PROTEIN COUPLED RECEPTORS FAMILY 1 PROFILE DOMAIN-CONTAINING PROTEIN"/>
    <property type="match status" value="1"/>
</dbReference>
<feature type="domain" description="G-protein coupled receptors family 1 profile" evidence="6">
    <location>
        <begin position="41"/>
        <end position="294"/>
    </location>
</feature>
<reference evidence="7 8" key="1">
    <citation type="submission" date="2024-09" db="EMBL/GenBank/DDBJ databases">
        <title>A chromosome-level genome assembly of Gray's grenadier anchovy, Coilia grayii.</title>
        <authorList>
            <person name="Fu Z."/>
        </authorList>
    </citation>
    <scope>NUCLEOTIDE SEQUENCE [LARGE SCALE GENOMIC DNA]</scope>
    <source>
        <strain evidence="7">G4</strain>
        <tissue evidence="7">Muscle</tissue>
    </source>
</reference>
<dbReference type="PANTHER" id="PTHR24244">
    <property type="entry name" value="NEUROPEPTIDE S RECEPTOR"/>
    <property type="match status" value="1"/>
</dbReference>
<feature type="transmembrane region" description="Helical" evidence="5">
    <location>
        <begin position="30"/>
        <end position="50"/>
    </location>
</feature>
<dbReference type="InterPro" id="IPR027294">
    <property type="entry name" value="NPS_rcpt"/>
</dbReference>
<dbReference type="Gene3D" id="1.20.1070.10">
    <property type="entry name" value="Rhodopsin 7-helix transmembrane proteins"/>
    <property type="match status" value="1"/>
</dbReference>
<dbReference type="PRINTS" id="PR01157">
    <property type="entry name" value="P2YPURNOCPTR"/>
</dbReference>
<evidence type="ECO:0000256" key="4">
    <source>
        <dbReference type="ARBA" id="ARBA00023136"/>
    </source>
</evidence>
<dbReference type="EMBL" id="JBHFQA010000011">
    <property type="protein sequence ID" value="KAL2090994.1"/>
    <property type="molecule type" value="Genomic_DNA"/>
</dbReference>
<dbReference type="SUPFAM" id="SSF81321">
    <property type="entry name" value="Family A G protein-coupled receptor-like"/>
    <property type="match status" value="1"/>
</dbReference>
<evidence type="ECO:0000256" key="1">
    <source>
        <dbReference type="ARBA" id="ARBA00004370"/>
    </source>
</evidence>
<evidence type="ECO:0000259" key="6">
    <source>
        <dbReference type="PROSITE" id="PS50262"/>
    </source>
</evidence>
<keyword evidence="8" id="KW-1185">Reference proteome</keyword>
<organism evidence="7 8">
    <name type="scientific">Coilia grayii</name>
    <name type="common">Gray's grenadier anchovy</name>
    <dbReference type="NCBI Taxonomy" id="363190"/>
    <lineage>
        <taxon>Eukaryota</taxon>
        <taxon>Metazoa</taxon>
        <taxon>Chordata</taxon>
        <taxon>Craniata</taxon>
        <taxon>Vertebrata</taxon>
        <taxon>Euteleostomi</taxon>
        <taxon>Actinopterygii</taxon>
        <taxon>Neopterygii</taxon>
        <taxon>Teleostei</taxon>
        <taxon>Clupei</taxon>
        <taxon>Clupeiformes</taxon>
        <taxon>Clupeoidei</taxon>
        <taxon>Engraulidae</taxon>
        <taxon>Coilinae</taxon>
        <taxon>Coilia</taxon>
    </lineage>
</organism>
<keyword evidence="2 5" id="KW-0812">Transmembrane</keyword>
<gene>
    <name evidence="7" type="ORF">ACEWY4_013257</name>
</gene>
<dbReference type="InterPro" id="IPR000276">
    <property type="entry name" value="GPCR_Rhodpsn"/>
</dbReference>
<feature type="transmembrane region" description="Helical" evidence="5">
    <location>
        <begin position="189"/>
        <end position="210"/>
    </location>
</feature>
<evidence type="ECO:0000256" key="2">
    <source>
        <dbReference type="ARBA" id="ARBA00022692"/>
    </source>
</evidence>
<dbReference type="Proteomes" id="UP001591681">
    <property type="component" value="Unassembled WGS sequence"/>
</dbReference>
<feature type="transmembrane region" description="Helical" evidence="5">
    <location>
        <begin position="106"/>
        <end position="124"/>
    </location>
</feature>
<dbReference type="AlphaFoldDB" id="A0ABD1JVV7"/>
<protein>
    <recommendedName>
        <fullName evidence="6">G-protein coupled receptors family 1 profile domain-containing protein</fullName>
    </recommendedName>
</protein>
<dbReference type="PROSITE" id="PS50262">
    <property type="entry name" value="G_PROTEIN_RECEP_F1_2"/>
    <property type="match status" value="1"/>
</dbReference>
<proteinExistence type="predicted"/>
<feature type="transmembrane region" description="Helical" evidence="5">
    <location>
        <begin position="62"/>
        <end position="86"/>
    </location>
</feature>
<dbReference type="PRINTS" id="PR00237">
    <property type="entry name" value="GPCRRHODOPSN"/>
</dbReference>
<keyword evidence="3 5" id="KW-1133">Transmembrane helix</keyword>
<evidence type="ECO:0000256" key="3">
    <source>
        <dbReference type="ARBA" id="ARBA00022989"/>
    </source>
</evidence>
<feature type="transmembrane region" description="Helical" evidence="5">
    <location>
        <begin position="231"/>
        <end position="249"/>
    </location>
</feature>
<comment type="caution">
    <text evidence="7">The sequence shown here is derived from an EMBL/GenBank/DDBJ whole genome shotgun (WGS) entry which is preliminary data.</text>
</comment>
<dbReference type="InterPro" id="IPR017452">
    <property type="entry name" value="GPCR_Rhodpsn_7TM"/>
</dbReference>
<dbReference type="Pfam" id="PF00001">
    <property type="entry name" value="7tm_1"/>
    <property type="match status" value="1"/>
</dbReference>
<sequence>MSVGHEGKTTNKSFCEKIDIQFTHIFLPTVYVLVCIIGVFANVFGLKSMFKRWRTLGDIKFFILNLGIADLLYVSTLPFLISYYAADSTWQFGTVFCKITRFCFNLNLYGSIGFLTCICVYRYLGIVYPMKIKGIVNTRLSVTISALVWTLVVMQILPDMFFEKSAPNSSQCFDTTGNDLIKDYLPYSIGWTVTGFLIPLLVIIVCYGHVAYVLMTKANINTLLKQRSLKLIIFLTVLFSVCFLPYHLLRNLNLSTRILKMRGTCHPVFDDIYIAYQVSRGLACLNSAINPIIYLVGNDEFLMRFHSFSKRTRRSLAQITGVIVYRKPPQHMDSTVNTEAELNIVQ</sequence>
<comment type="subcellular location">
    <subcellularLocation>
        <location evidence="1">Membrane</location>
    </subcellularLocation>
</comment>
<keyword evidence="4 5" id="KW-0472">Membrane</keyword>
<evidence type="ECO:0000256" key="5">
    <source>
        <dbReference type="SAM" id="Phobius"/>
    </source>
</evidence>